<feature type="domain" description="Glycosyl transferase family 51" evidence="26">
    <location>
        <begin position="61"/>
        <end position="238"/>
    </location>
</feature>
<dbReference type="GO" id="GO:0009002">
    <property type="term" value="F:serine-type D-Ala-D-Ala carboxypeptidase activity"/>
    <property type="evidence" value="ECO:0007669"/>
    <property type="project" value="UniProtKB-EC"/>
</dbReference>
<evidence type="ECO:0000259" key="26">
    <source>
        <dbReference type="Pfam" id="PF00912"/>
    </source>
</evidence>
<dbReference type="NCBIfam" id="TIGR02074">
    <property type="entry name" value="PBP_1a_fam"/>
    <property type="match status" value="1"/>
</dbReference>
<dbReference type="Pfam" id="PF00905">
    <property type="entry name" value="Transpeptidase"/>
    <property type="match status" value="1"/>
</dbReference>
<organism evidence="27 28">
    <name type="scientific">Streptococcus mitis</name>
    <dbReference type="NCBI Taxonomy" id="28037"/>
    <lineage>
        <taxon>Bacteria</taxon>
        <taxon>Bacillati</taxon>
        <taxon>Bacillota</taxon>
        <taxon>Bacilli</taxon>
        <taxon>Lactobacillales</taxon>
        <taxon>Streptococcaceae</taxon>
        <taxon>Streptococcus</taxon>
        <taxon>Streptococcus mitis group</taxon>
    </lineage>
</organism>
<feature type="compositionally biased region" description="Low complexity" evidence="23">
    <location>
        <begin position="700"/>
        <end position="711"/>
    </location>
</feature>
<gene>
    <name evidence="27" type="ORF">B7693_08825</name>
</gene>
<dbReference type="InterPro" id="IPR001460">
    <property type="entry name" value="PCN-bd_Tpept"/>
</dbReference>
<dbReference type="PANTHER" id="PTHR32282:SF29">
    <property type="entry name" value="PENICILLIN-BINDING PROTEIN 1A"/>
    <property type="match status" value="1"/>
</dbReference>
<dbReference type="InterPro" id="IPR001264">
    <property type="entry name" value="Glyco_trans_51"/>
</dbReference>
<proteinExistence type="inferred from homology"/>
<dbReference type="InterPro" id="IPR050396">
    <property type="entry name" value="Glycosyltr_51/Transpeptidase"/>
</dbReference>
<keyword evidence="13" id="KW-0378">Hydrolase</keyword>
<dbReference type="SUPFAM" id="SSF53955">
    <property type="entry name" value="Lysozyme-like"/>
    <property type="match status" value="1"/>
</dbReference>
<keyword evidence="24" id="KW-0812">Transmembrane</keyword>
<evidence type="ECO:0000256" key="14">
    <source>
        <dbReference type="ARBA" id="ARBA00022960"/>
    </source>
</evidence>
<evidence type="ECO:0000256" key="7">
    <source>
        <dbReference type="ARBA" id="ARBA00018638"/>
    </source>
</evidence>
<dbReference type="Proteomes" id="UP000193388">
    <property type="component" value="Unassembled WGS sequence"/>
</dbReference>
<keyword evidence="16" id="KW-0046">Antibiotic resistance</keyword>
<reference evidence="27 28" key="1">
    <citation type="journal article" date="2016" name="Eur. J. Clin. Microbiol. Infect. Dis.">
        <title>Whole genome sequencing as a tool for phylogenetic analysis of clinical strains of Mitis group streptococci.</title>
        <authorList>
            <person name="Rasmussen L.H."/>
            <person name="Dargis R."/>
            <person name="Hojholt K."/>
            <person name="Christensen J.J."/>
            <person name="Skovgaard O."/>
            <person name="Justesen U.S."/>
            <person name="Rosenvinge F.S."/>
            <person name="Moser C."/>
            <person name="Lukjancenko O."/>
            <person name="Rasmussen S."/>
            <person name="Nielsen X.C."/>
        </authorList>
    </citation>
    <scope>NUCLEOTIDE SEQUENCE [LARGE SCALE GENOMIC DNA]</scope>
    <source>
        <strain evidence="27 28">B_5756_13</strain>
    </source>
</reference>
<dbReference type="FunFam" id="1.10.3810.10:FF:000001">
    <property type="entry name" value="Penicillin-binding protein 1A"/>
    <property type="match status" value="1"/>
</dbReference>
<evidence type="ECO:0000256" key="2">
    <source>
        <dbReference type="ARBA" id="ARBA00004613"/>
    </source>
</evidence>
<evidence type="ECO:0000256" key="1">
    <source>
        <dbReference type="ARBA" id="ARBA00003921"/>
    </source>
</evidence>
<dbReference type="GO" id="GO:0008658">
    <property type="term" value="F:penicillin binding"/>
    <property type="evidence" value="ECO:0007669"/>
    <property type="project" value="InterPro"/>
</dbReference>
<comment type="similarity">
    <text evidence="5">In the N-terminal section; belongs to the glycosyltransferase 51 family.</text>
</comment>
<keyword evidence="24" id="KW-1133">Transmembrane helix</keyword>
<evidence type="ECO:0000256" key="15">
    <source>
        <dbReference type="ARBA" id="ARBA00022984"/>
    </source>
</evidence>
<keyword evidence="12" id="KW-0808">Transferase</keyword>
<keyword evidence="17" id="KW-0511">Multifunctional enzyme</keyword>
<dbReference type="GO" id="GO:0009252">
    <property type="term" value="P:peptidoglycan biosynthetic process"/>
    <property type="evidence" value="ECO:0007669"/>
    <property type="project" value="UniProtKB-KW"/>
</dbReference>
<comment type="catalytic activity">
    <reaction evidence="19">
        <text>Preferential cleavage: (Ac)2-L-Lys-D-Ala-|-D-Ala. Also transpeptidation of peptidyl-alanyl moieties that are N-acyl substituents of D-alanine.</text>
        <dbReference type="EC" id="3.4.16.4"/>
    </reaction>
</comment>
<dbReference type="GO" id="GO:0008360">
    <property type="term" value="P:regulation of cell shape"/>
    <property type="evidence" value="ECO:0007669"/>
    <property type="project" value="UniProtKB-KW"/>
</dbReference>
<comment type="pathway">
    <text evidence="3">Cell wall biogenesis; peptidoglycan biosynthesis.</text>
</comment>
<evidence type="ECO:0000256" key="12">
    <source>
        <dbReference type="ARBA" id="ARBA00022679"/>
    </source>
</evidence>
<evidence type="ECO:0000256" key="5">
    <source>
        <dbReference type="ARBA" id="ARBA00007739"/>
    </source>
</evidence>
<dbReference type="Gene3D" id="1.10.3810.10">
    <property type="entry name" value="Biosynthetic peptidoglycan transglycosylase-like"/>
    <property type="match status" value="1"/>
</dbReference>
<keyword evidence="15" id="KW-0573">Peptidoglycan synthesis</keyword>
<keyword evidence="18" id="KW-0961">Cell wall biogenesis/degradation</keyword>
<comment type="caution">
    <text evidence="27">The sequence shown here is derived from an EMBL/GenBank/DDBJ whole genome shotgun (WGS) entry which is preliminary data.</text>
</comment>
<keyword evidence="10" id="KW-0645">Protease</keyword>
<dbReference type="InterPro" id="IPR036950">
    <property type="entry name" value="PBP_transglycosylase"/>
</dbReference>
<dbReference type="PANTHER" id="PTHR32282">
    <property type="entry name" value="BINDING PROTEIN TRANSPEPTIDASE, PUTATIVE-RELATED"/>
    <property type="match status" value="1"/>
</dbReference>
<accession>A0A1X1KRZ1</accession>
<evidence type="ECO:0000256" key="17">
    <source>
        <dbReference type="ARBA" id="ARBA00023268"/>
    </source>
</evidence>
<evidence type="ECO:0000256" key="8">
    <source>
        <dbReference type="ARBA" id="ARBA00022525"/>
    </source>
</evidence>
<dbReference type="GO" id="GO:0005576">
    <property type="term" value="C:extracellular region"/>
    <property type="evidence" value="ECO:0007669"/>
    <property type="project" value="UniProtKB-SubCell"/>
</dbReference>
<evidence type="ECO:0000256" key="21">
    <source>
        <dbReference type="ARBA" id="ARBA00049902"/>
    </source>
</evidence>
<dbReference type="EC" id="3.4.16.4" evidence="6"/>
<dbReference type="GO" id="GO:0008955">
    <property type="term" value="F:peptidoglycan glycosyltransferase activity"/>
    <property type="evidence" value="ECO:0007669"/>
    <property type="project" value="UniProtKB-EC"/>
</dbReference>
<evidence type="ECO:0000256" key="13">
    <source>
        <dbReference type="ARBA" id="ARBA00022801"/>
    </source>
</evidence>
<dbReference type="InterPro" id="IPR012338">
    <property type="entry name" value="Beta-lactam/transpept-like"/>
</dbReference>
<comment type="similarity">
    <text evidence="4">In the C-terminal section; belongs to the transpeptidase family.</text>
</comment>
<feature type="transmembrane region" description="Helical" evidence="24">
    <location>
        <begin position="12"/>
        <end position="36"/>
    </location>
</feature>
<keyword evidence="9" id="KW-0121">Carboxypeptidase</keyword>
<evidence type="ECO:0000256" key="20">
    <source>
        <dbReference type="ARBA" id="ARBA00044770"/>
    </source>
</evidence>
<evidence type="ECO:0000256" key="23">
    <source>
        <dbReference type="SAM" id="MobiDB-lite"/>
    </source>
</evidence>
<sequence>MNKQIILRFLKYMGITFLTLFIALFLLGGGVFLYFVSKAPALSESKLIATTSSKIYDNKNELIADLGSERRVNAQANEIPTDLVKAIVSIEDHRFFDHRGVDTIRIMGAALRNLQGKGGLQGASTLTQQLIKLTYFSTSTADQTLSRKAQEAWLAVQLEQKATKQEILTYYINKVYMSNGNYGMQTAAQNYYEKDLKDLSLPQLALLAGMPQAPNQYDPYSHPEAALERRNLVLSEMKGQNYISAEQYEKAINTPITDGLQSLKSANSYPAYMDNYLKEVIDQVEQETGYNLLTTGMEVYTNVDKDVQQRLWDVYNTDEYVAYPDDELQVASTIVDVTNGKVIAQLGARHQSSNVSFGVNQAVETNRDWGSTMKPITDYAPALEYGVYDSTAYIVHDVPYNYPGTDTPVYNWDHGYFGNITVQYALQQSRNVTAVETLNKVGLDKAKAFLNGLGIDYPSMHYANAISSNTTESNKKYGASSEKMAAAYAAFANGGIYHKPMYINKIVFSDGSEKEFSDAGTRAMKETTAYMMTEMMKTVLVYGTGRGAYLPWLPQAGKTGTSNYTDDEIEKYIKNTGYVAPDEMFVGYTRKYSMAVWTGYSNRLTPIVGDGFLVAAKVYRSMISYLSEDDQPGDWTMPDGLFRNGEFVFQNSAKNTWNNSVTQQTQTVETPSTTAESSTTQASTTVGQQPHNAPATDPNQGQAGQAVQPTQPVQPTPQNPQVQQQPQQ</sequence>
<feature type="compositionally biased region" description="Low complexity" evidence="23">
    <location>
        <begin position="667"/>
        <end position="686"/>
    </location>
</feature>
<evidence type="ECO:0000256" key="6">
    <source>
        <dbReference type="ARBA" id="ARBA00012448"/>
    </source>
</evidence>
<evidence type="ECO:0000256" key="18">
    <source>
        <dbReference type="ARBA" id="ARBA00023316"/>
    </source>
</evidence>
<keyword evidence="11" id="KW-0328">Glycosyltransferase</keyword>
<evidence type="ECO:0000259" key="25">
    <source>
        <dbReference type="Pfam" id="PF00905"/>
    </source>
</evidence>
<evidence type="ECO:0000313" key="28">
    <source>
        <dbReference type="Proteomes" id="UP000193388"/>
    </source>
</evidence>
<evidence type="ECO:0000256" key="22">
    <source>
        <dbReference type="ARBA" id="ARBA00060592"/>
    </source>
</evidence>
<name>A0A1X1KRZ1_STRMT</name>
<dbReference type="NCBIfam" id="NF038272">
    <property type="entry name" value="strep_PBP1A"/>
    <property type="match status" value="1"/>
</dbReference>
<dbReference type="RefSeq" id="WP_084928829.1">
    <property type="nucleotide sequence ID" value="NZ_NCVM01000027.1"/>
</dbReference>
<keyword evidence="14" id="KW-0133">Cell shape</keyword>
<evidence type="ECO:0000256" key="11">
    <source>
        <dbReference type="ARBA" id="ARBA00022676"/>
    </source>
</evidence>
<protein>
    <recommendedName>
        <fullName evidence="7">Penicillin-binding protein 1A</fullName>
        <ecNumber evidence="20">2.4.99.28</ecNumber>
        <ecNumber evidence="6">3.4.16.4</ecNumber>
    </recommendedName>
</protein>
<comment type="subcellular location">
    <subcellularLocation>
        <location evidence="2">Secreted</location>
    </subcellularLocation>
</comment>
<evidence type="ECO:0000256" key="19">
    <source>
        <dbReference type="ARBA" id="ARBA00034000"/>
    </source>
</evidence>
<evidence type="ECO:0000256" key="10">
    <source>
        <dbReference type="ARBA" id="ARBA00022670"/>
    </source>
</evidence>
<evidence type="ECO:0000313" key="27">
    <source>
        <dbReference type="EMBL" id="ORP02205.1"/>
    </source>
</evidence>
<keyword evidence="24" id="KW-0472">Membrane</keyword>
<dbReference type="EMBL" id="NCVM01000027">
    <property type="protein sequence ID" value="ORP02205.1"/>
    <property type="molecule type" value="Genomic_DNA"/>
</dbReference>
<dbReference type="GO" id="GO:0046677">
    <property type="term" value="P:response to antibiotic"/>
    <property type="evidence" value="ECO:0007669"/>
    <property type="project" value="UniProtKB-KW"/>
</dbReference>
<feature type="region of interest" description="Disordered" evidence="23">
    <location>
        <begin position="658"/>
        <end position="728"/>
    </location>
</feature>
<comment type="pathway">
    <text evidence="22">Glycan biosynthesis.</text>
</comment>
<evidence type="ECO:0000256" key="4">
    <source>
        <dbReference type="ARBA" id="ARBA00007090"/>
    </source>
</evidence>
<feature type="domain" description="Penicillin-binding protein transpeptidase" evidence="25">
    <location>
        <begin position="333"/>
        <end position="602"/>
    </location>
</feature>
<comment type="function">
    <text evidence="1">Cell wall formation.</text>
</comment>
<dbReference type="Pfam" id="PF00912">
    <property type="entry name" value="Transgly"/>
    <property type="match status" value="1"/>
</dbReference>
<dbReference type="GO" id="GO:0006508">
    <property type="term" value="P:proteolysis"/>
    <property type="evidence" value="ECO:0007669"/>
    <property type="project" value="UniProtKB-KW"/>
</dbReference>
<evidence type="ECO:0000256" key="16">
    <source>
        <dbReference type="ARBA" id="ARBA00023251"/>
    </source>
</evidence>
<dbReference type="GO" id="GO:0030288">
    <property type="term" value="C:outer membrane-bounded periplasmic space"/>
    <property type="evidence" value="ECO:0007669"/>
    <property type="project" value="TreeGrafter"/>
</dbReference>
<dbReference type="Gene3D" id="3.40.710.10">
    <property type="entry name" value="DD-peptidase/beta-lactamase superfamily"/>
    <property type="match status" value="1"/>
</dbReference>
<comment type="catalytic activity">
    <reaction evidence="21">
        <text>[GlcNAc-(1-&gt;4)-Mur2Ac(oyl-L-Ala-gamma-D-Glu-L-Lys-D-Ala-D-Ala)](n)-di-trans,octa-cis-undecaprenyl diphosphate + beta-D-GlcNAc-(1-&gt;4)-Mur2Ac(oyl-L-Ala-gamma-D-Glu-L-Lys-D-Ala-D-Ala)-di-trans,octa-cis-undecaprenyl diphosphate = [GlcNAc-(1-&gt;4)-Mur2Ac(oyl-L-Ala-gamma-D-Glu-L-Lys-D-Ala-D-Ala)](n+1)-di-trans,octa-cis-undecaprenyl diphosphate + di-trans,octa-cis-undecaprenyl diphosphate + H(+)</text>
        <dbReference type="Rhea" id="RHEA:23708"/>
        <dbReference type="Rhea" id="RHEA-COMP:9602"/>
        <dbReference type="Rhea" id="RHEA-COMP:9603"/>
        <dbReference type="ChEBI" id="CHEBI:15378"/>
        <dbReference type="ChEBI" id="CHEBI:58405"/>
        <dbReference type="ChEBI" id="CHEBI:60033"/>
        <dbReference type="ChEBI" id="CHEBI:78435"/>
        <dbReference type="EC" id="2.4.99.28"/>
    </reaction>
</comment>
<evidence type="ECO:0000256" key="24">
    <source>
        <dbReference type="SAM" id="Phobius"/>
    </source>
</evidence>
<evidence type="ECO:0000256" key="3">
    <source>
        <dbReference type="ARBA" id="ARBA00004752"/>
    </source>
</evidence>
<dbReference type="GO" id="GO:0071555">
    <property type="term" value="P:cell wall organization"/>
    <property type="evidence" value="ECO:0007669"/>
    <property type="project" value="UniProtKB-KW"/>
</dbReference>
<dbReference type="EC" id="2.4.99.28" evidence="20"/>
<dbReference type="InterPro" id="IPR023346">
    <property type="entry name" value="Lysozyme-like_dom_sf"/>
</dbReference>
<feature type="compositionally biased region" description="Low complexity" evidence="23">
    <location>
        <begin position="719"/>
        <end position="728"/>
    </location>
</feature>
<keyword evidence="8" id="KW-0964">Secreted</keyword>
<dbReference type="FunFam" id="3.40.710.10:FF:000020">
    <property type="entry name" value="Penicillin-binding protein 1A"/>
    <property type="match status" value="1"/>
</dbReference>
<evidence type="ECO:0000256" key="9">
    <source>
        <dbReference type="ARBA" id="ARBA00022645"/>
    </source>
</evidence>
<dbReference type="SUPFAM" id="SSF56601">
    <property type="entry name" value="beta-lactamase/transpeptidase-like"/>
    <property type="match status" value="1"/>
</dbReference>
<dbReference type="AlphaFoldDB" id="A0A1X1KRZ1"/>